<proteinExistence type="predicted"/>
<evidence type="ECO:0000313" key="1">
    <source>
        <dbReference type="EMBL" id="KAK8878701.1"/>
    </source>
</evidence>
<gene>
    <name evidence="1" type="ORF">M9Y10_005481</name>
</gene>
<comment type="caution">
    <text evidence="1">The sequence shown here is derived from an EMBL/GenBank/DDBJ whole genome shotgun (WGS) entry which is preliminary data.</text>
</comment>
<protein>
    <submittedName>
        <fullName evidence="1">Uncharacterized protein</fullName>
    </submittedName>
</protein>
<reference evidence="1 2" key="1">
    <citation type="submission" date="2024-04" db="EMBL/GenBank/DDBJ databases">
        <title>Tritrichomonas musculus Genome.</title>
        <authorList>
            <person name="Alves-Ferreira E."/>
            <person name="Grigg M."/>
            <person name="Lorenzi H."/>
            <person name="Galac M."/>
        </authorList>
    </citation>
    <scope>NUCLEOTIDE SEQUENCE [LARGE SCALE GENOMIC DNA]</scope>
    <source>
        <strain evidence="1 2">EAF2021</strain>
    </source>
</reference>
<dbReference type="EMBL" id="JAPFFF010000011">
    <property type="protein sequence ID" value="KAK8878701.1"/>
    <property type="molecule type" value="Genomic_DNA"/>
</dbReference>
<accession>A0ABR2JLC8</accession>
<keyword evidence="2" id="KW-1185">Reference proteome</keyword>
<name>A0ABR2JLC8_9EUKA</name>
<sequence>MNNDKSYVELGDEDTFEFVEVRNYALFNTVLFRFIFCEYNNETLFLSLQGTPIQFGYEVPNLILIPIYFGNYLCVMNNKNREYYQKATYPCFGDSSKEYVVETYHSTTMNLK</sequence>
<evidence type="ECO:0000313" key="2">
    <source>
        <dbReference type="Proteomes" id="UP001470230"/>
    </source>
</evidence>
<dbReference type="Proteomes" id="UP001470230">
    <property type="component" value="Unassembled WGS sequence"/>
</dbReference>
<organism evidence="1 2">
    <name type="scientific">Tritrichomonas musculus</name>
    <dbReference type="NCBI Taxonomy" id="1915356"/>
    <lineage>
        <taxon>Eukaryota</taxon>
        <taxon>Metamonada</taxon>
        <taxon>Parabasalia</taxon>
        <taxon>Tritrichomonadida</taxon>
        <taxon>Tritrichomonadidae</taxon>
        <taxon>Tritrichomonas</taxon>
    </lineage>
</organism>